<dbReference type="PANTHER" id="PTHR36616">
    <property type="entry name" value="BNAC07G32700D PROTEIN"/>
    <property type="match status" value="1"/>
</dbReference>
<comment type="caution">
    <text evidence="1">The sequence shown here is derived from an EMBL/GenBank/DDBJ whole genome shotgun (WGS) entry which is preliminary data.</text>
</comment>
<organism evidence="1 2">
    <name type="scientific">Penstemon smallii</name>
    <dbReference type="NCBI Taxonomy" id="265156"/>
    <lineage>
        <taxon>Eukaryota</taxon>
        <taxon>Viridiplantae</taxon>
        <taxon>Streptophyta</taxon>
        <taxon>Embryophyta</taxon>
        <taxon>Tracheophyta</taxon>
        <taxon>Spermatophyta</taxon>
        <taxon>Magnoliopsida</taxon>
        <taxon>eudicotyledons</taxon>
        <taxon>Gunneridae</taxon>
        <taxon>Pentapetalae</taxon>
        <taxon>asterids</taxon>
        <taxon>lamiids</taxon>
        <taxon>Lamiales</taxon>
        <taxon>Plantaginaceae</taxon>
        <taxon>Cheloneae</taxon>
        <taxon>Penstemon</taxon>
    </lineage>
</organism>
<dbReference type="AlphaFoldDB" id="A0ABD3TWP7"/>
<dbReference type="PANTHER" id="PTHR36616:SF4">
    <property type="entry name" value="OS03G0174800 PROTEIN"/>
    <property type="match status" value="1"/>
</dbReference>
<protein>
    <recommendedName>
        <fullName evidence="3">Secreted protein</fullName>
    </recommendedName>
</protein>
<dbReference type="Proteomes" id="UP001634393">
    <property type="component" value="Unassembled WGS sequence"/>
</dbReference>
<evidence type="ECO:0000313" key="1">
    <source>
        <dbReference type="EMBL" id="KAL3841242.1"/>
    </source>
</evidence>
<evidence type="ECO:0008006" key="3">
    <source>
        <dbReference type="Google" id="ProtNLM"/>
    </source>
</evidence>
<proteinExistence type="predicted"/>
<gene>
    <name evidence="1" type="ORF">ACJIZ3_025833</name>
</gene>
<sequence>MFPLIFAVAFTAAPLTLYIPPIRSLNLFVEMTEFFLRDAVCCAVRICPRIFRAVSRLLSLPVPVPVPPTRCTILPCVM</sequence>
<name>A0ABD3TWP7_9LAMI</name>
<keyword evidence="2" id="KW-1185">Reference proteome</keyword>
<reference evidence="1 2" key="1">
    <citation type="submission" date="2024-12" db="EMBL/GenBank/DDBJ databases">
        <title>The unique morphological basis and parallel evolutionary history of personate flowers in Penstemon.</title>
        <authorList>
            <person name="Depatie T.H."/>
            <person name="Wessinger C.A."/>
        </authorList>
    </citation>
    <scope>NUCLEOTIDE SEQUENCE [LARGE SCALE GENOMIC DNA]</scope>
    <source>
        <strain evidence="1">WTNN_2</strain>
        <tissue evidence="1">Leaf</tissue>
    </source>
</reference>
<evidence type="ECO:0000313" key="2">
    <source>
        <dbReference type="Proteomes" id="UP001634393"/>
    </source>
</evidence>
<dbReference type="EMBL" id="JBJXBP010000003">
    <property type="protein sequence ID" value="KAL3841242.1"/>
    <property type="molecule type" value="Genomic_DNA"/>
</dbReference>
<accession>A0ABD3TWP7</accession>